<proteinExistence type="predicted"/>
<keyword evidence="3" id="KW-0560">Oxidoreductase</keyword>
<dbReference type="EMBL" id="CADILD010000004">
    <property type="protein sequence ID" value="CAB3919065.1"/>
    <property type="molecule type" value="Genomic_DNA"/>
</dbReference>
<protein>
    <recommendedName>
        <fullName evidence="6">2Fe-2S ferredoxin-type domain-containing protein</fullName>
    </recommendedName>
</protein>
<dbReference type="InterPro" id="IPR012675">
    <property type="entry name" value="Beta-grasp_dom_sf"/>
</dbReference>
<dbReference type="SUPFAM" id="SSF54292">
    <property type="entry name" value="2Fe-2S ferredoxin-like"/>
    <property type="match status" value="1"/>
</dbReference>
<dbReference type="InterPro" id="IPR036010">
    <property type="entry name" value="2Fe-2S_ferredoxin-like_sf"/>
</dbReference>
<reference evidence="7 8" key="1">
    <citation type="submission" date="2020-04" db="EMBL/GenBank/DDBJ databases">
        <authorList>
            <person name="De Canck E."/>
        </authorList>
    </citation>
    <scope>NUCLEOTIDE SEQUENCE [LARGE SCALE GENOMIC DNA]</scope>
    <source>
        <strain evidence="7 8">LMG 1861</strain>
    </source>
</reference>
<dbReference type="Gene3D" id="1.10.150.120">
    <property type="entry name" value="[2Fe-2S]-binding domain"/>
    <property type="match status" value="1"/>
</dbReference>
<dbReference type="PANTHER" id="PTHR44379">
    <property type="entry name" value="OXIDOREDUCTASE WITH IRON-SULFUR SUBUNIT"/>
    <property type="match status" value="1"/>
</dbReference>
<evidence type="ECO:0000313" key="7">
    <source>
        <dbReference type="EMBL" id="CAB3919065.1"/>
    </source>
</evidence>
<dbReference type="CDD" id="cd07823">
    <property type="entry name" value="SRPBCC_5"/>
    <property type="match status" value="1"/>
</dbReference>
<gene>
    <name evidence="7" type="ORF">LMG1861_05267</name>
</gene>
<dbReference type="CDD" id="cd00207">
    <property type="entry name" value="fer2"/>
    <property type="match status" value="1"/>
</dbReference>
<keyword evidence="5" id="KW-0411">Iron-sulfur</keyword>
<evidence type="ECO:0000259" key="6">
    <source>
        <dbReference type="PROSITE" id="PS51085"/>
    </source>
</evidence>
<dbReference type="Pfam" id="PF00111">
    <property type="entry name" value="Fer2"/>
    <property type="match status" value="1"/>
</dbReference>
<dbReference type="InterPro" id="IPR006058">
    <property type="entry name" value="2Fe2S_fd_BS"/>
</dbReference>
<dbReference type="InterPro" id="IPR051452">
    <property type="entry name" value="Diverse_Oxidoreductases"/>
</dbReference>
<dbReference type="PANTHER" id="PTHR44379:SF8">
    <property type="entry name" value="XANTHINE DEHYDROGENASE IRON-SULFUR-BINDING SUBUNIT XDHC-RELATED"/>
    <property type="match status" value="1"/>
</dbReference>
<dbReference type="GO" id="GO:0016491">
    <property type="term" value="F:oxidoreductase activity"/>
    <property type="evidence" value="ECO:0007669"/>
    <property type="project" value="UniProtKB-KW"/>
</dbReference>
<evidence type="ECO:0000256" key="3">
    <source>
        <dbReference type="ARBA" id="ARBA00023002"/>
    </source>
</evidence>
<evidence type="ECO:0000256" key="4">
    <source>
        <dbReference type="ARBA" id="ARBA00023004"/>
    </source>
</evidence>
<dbReference type="SUPFAM" id="SSF47741">
    <property type="entry name" value="CO dehydrogenase ISP C-domain like"/>
    <property type="match status" value="1"/>
</dbReference>
<dbReference type="PROSITE" id="PS00197">
    <property type="entry name" value="2FE2S_FER_1"/>
    <property type="match status" value="1"/>
</dbReference>
<organism evidence="7 8">
    <name type="scientific">Achromobacter piechaudii</name>
    <dbReference type="NCBI Taxonomy" id="72556"/>
    <lineage>
        <taxon>Bacteria</taxon>
        <taxon>Pseudomonadati</taxon>
        <taxon>Pseudomonadota</taxon>
        <taxon>Betaproteobacteria</taxon>
        <taxon>Burkholderiales</taxon>
        <taxon>Alcaligenaceae</taxon>
        <taxon>Achromobacter</taxon>
    </lineage>
</organism>
<evidence type="ECO:0000256" key="1">
    <source>
        <dbReference type="ARBA" id="ARBA00022714"/>
    </source>
</evidence>
<dbReference type="InterPro" id="IPR036884">
    <property type="entry name" value="2Fe-2S-bd_dom_sf"/>
</dbReference>
<dbReference type="RefSeq" id="WP_175129917.1">
    <property type="nucleotide sequence ID" value="NZ_CADILD010000004.1"/>
</dbReference>
<dbReference type="GO" id="GO:0051537">
    <property type="term" value="F:2 iron, 2 sulfur cluster binding"/>
    <property type="evidence" value="ECO:0007669"/>
    <property type="project" value="UniProtKB-KW"/>
</dbReference>
<dbReference type="InterPro" id="IPR010419">
    <property type="entry name" value="CO_DH_gsu"/>
</dbReference>
<keyword evidence="1" id="KW-0001">2Fe-2S</keyword>
<keyword evidence="2" id="KW-0479">Metal-binding</keyword>
<sequence length="405" mass="42918">MVQVTLEVNGKRVSHEAPARMHLGDFLRDQARLTGTHLGCEHGVCGACTVLVDGAPVRSCISFAVACEGRQVTTIEGYDADPLMQRLRAAFTKHHALQCGYCTPGMLATSRDIVLRLPDADESRVRVELSGNLCRCTGYMGIVAAVMSVLADLRAQPDDAVQALRAALLQGHGAAPVMEKPVVFAGFTPTMAAPAAEGAPVAAAPAAAPATAAPAGKKEGRGSQIDGGFQVPFPADQVWAFMVDLPALASCLPGASIESHEGDRVKGKVAIKFGPMAAAFNGAARLERDDAAMRAVFRGAGQDSLSQSRANGDITYQLEALSPTETRVNVNLLYSLQGPLAQFSRSGLVQDFVRRMIADFGNNVTARLRQPAGQGEPLAQASFNPTAMFFSVLWARIKRWFGRGD</sequence>
<dbReference type="GO" id="GO:0046872">
    <property type="term" value="F:metal ion binding"/>
    <property type="evidence" value="ECO:0007669"/>
    <property type="project" value="UniProtKB-KW"/>
</dbReference>
<dbReference type="Pfam" id="PF06240">
    <property type="entry name" value="COXG"/>
    <property type="match status" value="1"/>
</dbReference>
<dbReference type="InterPro" id="IPR023393">
    <property type="entry name" value="START-like_dom_sf"/>
</dbReference>
<name>A0A6S7EX21_9BURK</name>
<dbReference type="Proteomes" id="UP000494105">
    <property type="component" value="Unassembled WGS sequence"/>
</dbReference>
<keyword evidence="4" id="KW-0408">Iron</keyword>
<dbReference type="Pfam" id="PF01799">
    <property type="entry name" value="Fer2_2"/>
    <property type="match status" value="1"/>
</dbReference>
<dbReference type="Gene3D" id="3.10.20.30">
    <property type="match status" value="1"/>
</dbReference>
<dbReference type="SUPFAM" id="SSF55961">
    <property type="entry name" value="Bet v1-like"/>
    <property type="match status" value="1"/>
</dbReference>
<dbReference type="Gene3D" id="3.30.530.20">
    <property type="match status" value="1"/>
</dbReference>
<dbReference type="InterPro" id="IPR002888">
    <property type="entry name" value="2Fe-2S-bd"/>
</dbReference>
<dbReference type="PROSITE" id="PS51085">
    <property type="entry name" value="2FE2S_FER_2"/>
    <property type="match status" value="1"/>
</dbReference>
<evidence type="ECO:0000313" key="8">
    <source>
        <dbReference type="Proteomes" id="UP000494105"/>
    </source>
</evidence>
<feature type="domain" description="2Fe-2S ferredoxin-type" evidence="6">
    <location>
        <begin position="2"/>
        <end position="78"/>
    </location>
</feature>
<evidence type="ECO:0000256" key="2">
    <source>
        <dbReference type="ARBA" id="ARBA00022723"/>
    </source>
</evidence>
<dbReference type="FunFam" id="3.10.20.30:FF:000020">
    <property type="entry name" value="Xanthine dehydrogenase iron-sulfur subunit"/>
    <property type="match status" value="1"/>
</dbReference>
<evidence type="ECO:0000256" key="5">
    <source>
        <dbReference type="ARBA" id="ARBA00023014"/>
    </source>
</evidence>
<accession>A0A6S7EX21</accession>
<dbReference type="AlphaFoldDB" id="A0A6S7EX21"/>
<dbReference type="InterPro" id="IPR001041">
    <property type="entry name" value="2Fe-2S_ferredoxin-type"/>
</dbReference>